<proteinExistence type="predicted"/>
<evidence type="ECO:0008006" key="3">
    <source>
        <dbReference type="Google" id="ProtNLM"/>
    </source>
</evidence>
<protein>
    <recommendedName>
        <fullName evidence="3">EF-hand domain-containing protein</fullName>
    </recommendedName>
</protein>
<dbReference type="AlphaFoldDB" id="A0AAV7GHH1"/>
<name>A0AAV7GHH1_DENCH</name>
<gene>
    <name evidence="1" type="ORF">IEQ34_015205</name>
</gene>
<comment type="caution">
    <text evidence="1">The sequence shown here is derived from an EMBL/GenBank/DDBJ whole genome shotgun (WGS) entry which is preliminary data.</text>
</comment>
<evidence type="ECO:0000313" key="1">
    <source>
        <dbReference type="EMBL" id="KAH0455173.1"/>
    </source>
</evidence>
<sequence>MQNDSTKSTAKPQDCKENPMPAKKSLLLIHSQWPNITVLTAKKSKIIAPSNRLDNQIKNHHPDSYYTSKNDHKSQCPHSVKSLAVSFLESELRDKNLESFGKEKGEARELEKRSWRAMGRRKESLCVREECEGFSQGFSKKASTLFPPSVLLGFLGGSGKKNVSPKTVEIFYLHGRVKKDCYVLCLHHEGEKEVKVLCCTSLQKQHDSLRVEYSALDKEHMPLLNEYDALNKKDRDGKLTPEEVAAATMYLKDTLNKEDMQELITNLSKNTECSCLQKQGQNFMETIRNEVNRAVICLTFYYRSFALLRVGVGSASRRKPIAVGYMRRNLYTNDELKMNDLGEGKKITK</sequence>
<organism evidence="1 2">
    <name type="scientific">Dendrobium chrysotoxum</name>
    <name type="common">Orchid</name>
    <dbReference type="NCBI Taxonomy" id="161865"/>
    <lineage>
        <taxon>Eukaryota</taxon>
        <taxon>Viridiplantae</taxon>
        <taxon>Streptophyta</taxon>
        <taxon>Embryophyta</taxon>
        <taxon>Tracheophyta</taxon>
        <taxon>Spermatophyta</taxon>
        <taxon>Magnoliopsida</taxon>
        <taxon>Liliopsida</taxon>
        <taxon>Asparagales</taxon>
        <taxon>Orchidaceae</taxon>
        <taxon>Epidendroideae</taxon>
        <taxon>Malaxideae</taxon>
        <taxon>Dendrobiinae</taxon>
        <taxon>Dendrobium</taxon>
    </lineage>
</organism>
<accession>A0AAV7GHH1</accession>
<keyword evidence="2" id="KW-1185">Reference proteome</keyword>
<dbReference type="Proteomes" id="UP000775213">
    <property type="component" value="Unassembled WGS sequence"/>
</dbReference>
<reference evidence="1 2" key="1">
    <citation type="journal article" date="2021" name="Hortic Res">
        <title>Chromosome-scale assembly of the Dendrobium chrysotoxum genome enhances the understanding of orchid evolution.</title>
        <authorList>
            <person name="Zhang Y."/>
            <person name="Zhang G.Q."/>
            <person name="Zhang D."/>
            <person name="Liu X.D."/>
            <person name="Xu X.Y."/>
            <person name="Sun W.H."/>
            <person name="Yu X."/>
            <person name="Zhu X."/>
            <person name="Wang Z.W."/>
            <person name="Zhao X."/>
            <person name="Zhong W.Y."/>
            <person name="Chen H."/>
            <person name="Yin W.L."/>
            <person name="Huang T."/>
            <person name="Niu S.C."/>
            <person name="Liu Z.J."/>
        </authorList>
    </citation>
    <scope>NUCLEOTIDE SEQUENCE [LARGE SCALE GENOMIC DNA]</scope>
    <source>
        <strain evidence="1">Lindl</strain>
    </source>
</reference>
<evidence type="ECO:0000313" key="2">
    <source>
        <dbReference type="Proteomes" id="UP000775213"/>
    </source>
</evidence>
<dbReference type="EMBL" id="JAGFBR010000014">
    <property type="protein sequence ID" value="KAH0455173.1"/>
    <property type="molecule type" value="Genomic_DNA"/>
</dbReference>